<organism evidence="1 2">
    <name type="scientific">Lactococcus lactis subsp. cremoris (strain SK11)</name>
    <dbReference type="NCBI Taxonomy" id="272622"/>
    <lineage>
        <taxon>Bacteria</taxon>
        <taxon>Bacillati</taxon>
        <taxon>Bacillota</taxon>
        <taxon>Bacilli</taxon>
        <taxon>Lactobacillales</taxon>
        <taxon>Streptococcaceae</taxon>
        <taxon>Lactococcus</taxon>
        <taxon>Lactococcus cremoris subsp. cremoris</taxon>
    </lineage>
</organism>
<reference evidence="1 2" key="1">
    <citation type="journal article" date="2006" name="Proc. Natl. Acad. Sci. U.S.A.">
        <title>Comparative genomics of the lactic acid bacteria.</title>
        <authorList>
            <person name="Makarova K."/>
            <person name="Slesarev A."/>
            <person name="Wolf Y."/>
            <person name="Sorokin A."/>
            <person name="Mirkin B."/>
            <person name="Koonin E."/>
            <person name="Pavlov A."/>
            <person name="Pavlova N."/>
            <person name="Karamychev V."/>
            <person name="Polouchine N."/>
            <person name="Shakhova V."/>
            <person name="Grigoriev I."/>
            <person name="Lou Y."/>
            <person name="Rohksar D."/>
            <person name="Lucas S."/>
            <person name="Huang K."/>
            <person name="Goodstein D.M."/>
            <person name="Hawkins T."/>
            <person name="Plengvidhya V."/>
            <person name="Welker D."/>
            <person name="Hughes J."/>
            <person name="Goh Y."/>
            <person name="Benson A."/>
            <person name="Baldwin K."/>
            <person name="Lee J.H."/>
            <person name="Diaz-Muniz I."/>
            <person name="Dosti B."/>
            <person name="Smeianov V."/>
            <person name="Wechter W."/>
            <person name="Barabote R."/>
            <person name="Lorca G."/>
            <person name="Altermann E."/>
            <person name="Barrangou R."/>
            <person name="Ganesan B."/>
            <person name="Xie Y."/>
            <person name="Rawsthorne H."/>
            <person name="Tamir D."/>
            <person name="Parker C."/>
            <person name="Breidt F."/>
            <person name="Broadbent J."/>
            <person name="Hutkins R."/>
            <person name="O'Sullivan D."/>
            <person name="Steele J."/>
            <person name="Unlu G."/>
            <person name="Saier M."/>
            <person name="Klaenhammer T."/>
            <person name="Richardson P."/>
            <person name="Kozyavkin S."/>
            <person name="Weimer B."/>
            <person name="Mills D."/>
        </authorList>
    </citation>
    <scope>NUCLEOTIDE SEQUENCE [LARGE SCALE GENOMIC DNA]</scope>
    <source>
        <strain evidence="1 2">SK11</strain>
    </source>
</reference>
<accession>Q031Y4</accession>
<proteinExistence type="predicted"/>
<dbReference type="HOGENOM" id="CLU_3422930_0_0_9"/>
<evidence type="ECO:0000313" key="1">
    <source>
        <dbReference type="EMBL" id="ABJ71988.1"/>
    </source>
</evidence>
<dbReference type="Proteomes" id="UP000000240">
    <property type="component" value="Chromosome"/>
</dbReference>
<dbReference type="KEGG" id="llc:LACR_0381"/>
<dbReference type="EMBL" id="CP000425">
    <property type="protein sequence ID" value="ABJ71988.1"/>
    <property type="molecule type" value="Genomic_DNA"/>
</dbReference>
<evidence type="ECO:0000313" key="2">
    <source>
        <dbReference type="Proteomes" id="UP000000240"/>
    </source>
</evidence>
<sequence>MSNFLKKSDEGKIFIFADASVSK</sequence>
<name>Q031Y4_LACLS</name>
<dbReference type="AlphaFoldDB" id="Q031Y4"/>
<protein>
    <submittedName>
        <fullName evidence="1">Uncharacterized protein</fullName>
    </submittedName>
</protein>
<gene>
    <name evidence="1" type="ordered locus">LACR_0381</name>
</gene>